<dbReference type="GeneID" id="1453624"/>
<dbReference type="EMBL" id="CP001800">
    <property type="protein sequence ID" value="ACX92921.1"/>
    <property type="molecule type" value="Genomic_DNA"/>
</dbReference>
<evidence type="ECO:0000313" key="2">
    <source>
        <dbReference type="EMBL" id="ACX92921.1"/>
    </source>
</evidence>
<dbReference type="Pfam" id="PF06157">
    <property type="entry name" value="DUF973"/>
    <property type="match status" value="1"/>
</dbReference>
<dbReference type="RefSeq" id="WP_009990151.1">
    <property type="nucleotide sequence ID" value="NZ_ACUK01000101.1"/>
</dbReference>
<proteinExistence type="predicted"/>
<protein>
    <recommendedName>
        <fullName evidence="3">DUF973 family protein</fullName>
    </recommendedName>
</protein>
<dbReference type="AlphaFoldDB" id="D0KQ17"/>
<accession>D0KQ17</accession>
<sequence>MSQQNREILGLQEVRNGVKYLLISEIFGIIFEIIVIATLFAINNLDIGLSVGIFGLVIQILLLYLTYVNIKSGFQILTSLGRDLGRGITSIILIVAGTAITIIAFIFLLPVLFSAQALNPSVAVGTILSSAVGAVAFALIGGVLGLVGYILLFLAFMKTGEIYNNKDIKDGGLIALIGFILSIIISIIGLIITIIGFYKIYSGLGNIIGNLPSQQQQLPTMFQPSLPIEQVGVGKLYSNGIAEATIYSQFQLGILTATILGTSYSTSNIVPNQLSVGYNNIKIDFKASFTFIAGNIYVVQLMLSNGQTLNISVTYQP</sequence>
<dbReference type="HOGENOM" id="CLU_876089_0_0_2"/>
<evidence type="ECO:0008006" key="3">
    <source>
        <dbReference type="Google" id="ProtNLM"/>
    </source>
</evidence>
<name>D0KQ17_SACS9</name>
<feature type="transmembrane region" description="Helical" evidence="1">
    <location>
        <begin position="173"/>
        <end position="198"/>
    </location>
</feature>
<dbReference type="InterPro" id="IPR009321">
    <property type="entry name" value="DUF973"/>
</dbReference>
<feature type="transmembrane region" description="Helical" evidence="1">
    <location>
        <begin position="47"/>
        <end position="70"/>
    </location>
</feature>
<keyword evidence="1" id="KW-0472">Membrane</keyword>
<evidence type="ECO:0000256" key="1">
    <source>
        <dbReference type="SAM" id="Phobius"/>
    </source>
</evidence>
<organism evidence="2">
    <name type="scientific">Saccharolobus solfataricus (strain 98/2)</name>
    <name type="common">Sulfolobus solfataricus</name>
    <dbReference type="NCBI Taxonomy" id="555311"/>
    <lineage>
        <taxon>Archaea</taxon>
        <taxon>Thermoproteota</taxon>
        <taxon>Thermoprotei</taxon>
        <taxon>Sulfolobales</taxon>
        <taxon>Sulfolobaceae</taxon>
        <taxon>Saccharolobus</taxon>
    </lineage>
</organism>
<keyword evidence="1" id="KW-1133">Transmembrane helix</keyword>
<feature type="transmembrane region" description="Helical" evidence="1">
    <location>
        <begin position="20"/>
        <end position="41"/>
    </location>
</feature>
<feature type="transmembrane region" description="Helical" evidence="1">
    <location>
        <begin position="91"/>
        <end position="115"/>
    </location>
</feature>
<reference evidence="2" key="1">
    <citation type="submission" date="2009-10" db="EMBL/GenBank/DDBJ databases">
        <title>Complete sequence of Sulfolobus solfataricus 98/2.</title>
        <authorList>
            <consortium name="US DOE Joint Genome Institute"/>
            <person name="Lucas S."/>
            <person name="Copeland A."/>
            <person name="Lapidus A."/>
            <person name="Glavina del Rio T."/>
            <person name="Tice H."/>
            <person name="Bruce D."/>
            <person name="Goodwin L."/>
            <person name="Pitluck S."/>
            <person name="Munk A.C."/>
            <person name="Brettin T."/>
            <person name="Detter J.C."/>
            <person name="Han C."/>
            <person name="Tapia R."/>
            <person name="Larimer F."/>
            <person name="Land M."/>
            <person name="Hauser L."/>
            <person name="Kyrpides N."/>
            <person name="Ovchinnikova G."/>
            <person name="Mead D."/>
        </authorList>
    </citation>
    <scope>NUCLEOTIDE SEQUENCE [LARGE SCALE GENOMIC DNA]</scope>
    <source>
        <strain evidence="2">98/2</strain>
    </source>
</reference>
<dbReference type="KEGG" id="sol:Ssol_2844"/>
<feature type="transmembrane region" description="Helical" evidence="1">
    <location>
        <begin position="127"/>
        <end position="152"/>
    </location>
</feature>
<gene>
    <name evidence="2" type="ordered locus">Ssol_2844</name>
</gene>
<keyword evidence="1" id="KW-0812">Transmembrane</keyword>